<name>A0AAN7XPF2_ELEMC</name>
<comment type="caution">
    <text evidence="2">The sequence shown here is derived from an EMBL/GenBank/DDBJ whole genome shotgun (WGS) entry which is preliminary data.</text>
</comment>
<accession>A0AAN7XPF2</accession>
<dbReference type="EMBL" id="JAUZQC010000010">
    <property type="protein sequence ID" value="KAK5864832.1"/>
    <property type="molecule type" value="Genomic_DNA"/>
</dbReference>
<reference evidence="2 3" key="2">
    <citation type="journal article" date="2023" name="Mol. Biol. Evol.">
        <title>Genomics of Secondarily Temperate Adaptation in the Only Non-Antarctic Icefish.</title>
        <authorList>
            <person name="Rivera-Colon A.G."/>
            <person name="Rayamajhi N."/>
            <person name="Minhas B.F."/>
            <person name="Madrigal G."/>
            <person name="Bilyk K.T."/>
            <person name="Yoon V."/>
            <person name="Hune M."/>
            <person name="Gregory S."/>
            <person name="Cheng C.H.C."/>
            <person name="Catchen J.M."/>
        </authorList>
    </citation>
    <scope>NUCLEOTIDE SEQUENCE [LARGE SCALE GENOMIC DNA]</scope>
    <source>
        <strain evidence="2">JMC-PN-2008</strain>
    </source>
</reference>
<dbReference type="Proteomes" id="UP001346869">
    <property type="component" value="Unassembled WGS sequence"/>
</dbReference>
<organism evidence="2 3">
    <name type="scientific">Eleginops maclovinus</name>
    <name type="common">Patagonian blennie</name>
    <name type="synonym">Eleginus maclovinus</name>
    <dbReference type="NCBI Taxonomy" id="56733"/>
    <lineage>
        <taxon>Eukaryota</taxon>
        <taxon>Metazoa</taxon>
        <taxon>Chordata</taxon>
        <taxon>Craniata</taxon>
        <taxon>Vertebrata</taxon>
        <taxon>Euteleostomi</taxon>
        <taxon>Actinopterygii</taxon>
        <taxon>Neopterygii</taxon>
        <taxon>Teleostei</taxon>
        <taxon>Neoteleostei</taxon>
        <taxon>Acanthomorphata</taxon>
        <taxon>Eupercaria</taxon>
        <taxon>Perciformes</taxon>
        <taxon>Notothenioidei</taxon>
        <taxon>Eleginopidae</taxon>
        <taxon>Eleginops</taxon>
    </lineage>
</organism>
<keyword evidence="3" id="KW-1185">Reference proteome</keyword>
<feature type="compositionally biased region" description="Polar residues" evidence="1">
    <location>
        <begin position="38"/>
        <end position="47"/>
    </location>
</feature>
<protein>
    <submittedName>
        <fullName evidence="2">Uncharacterized protein</fullName>
    </submittedName>
</protein>
<evidence type="ECO:0000256" key="1">
    <source>
        <dbReference type="SAM" id="MobiDB-lite"/>
    </source>
</evidence>
<feature type="region of interest" description="Disordered" evidence="1">
    <location>
        <begin position="1"/>
        <end position="51"/>
    </location>
</feature>
<sequence length="72" mass="8223">MVMRFKHQPNHSVPWRHEAKTKEEERGRGWLAAESGTEEQSAGQTEANAARHQGFPDVRVLPVVFLLEQTDL</sequence>
<dbReference type="AlphaFoldDB" id="A0AAN7XPF2"/>
<gene>
    <name evidence="2" type="ORF">PBY51_016043</name>
</gene>
<evidence type="ECO:0000313" key="2">
    <source>
        <dbReference type="EMBL" id="KAK5864832.1"/>
    </source>
</evidence>
<reference evidence="2 3" key="1">
    <citation type="journal article" date="2023" name="Genes (Basel)">
        <title>Chromosome-Level Genome Assembly and Circadian Gene Repertoire of the Patagonia Blennie Eleginops maclovinus-The Closest Ancestral Proxy of Antarctic Cryonotothenioids.</title>
        <authorList>
            <person name="Cheng C.C."/>
            <person name="Rivera-Colon A.G."/>
            <person name="Minhas B.F."/>
            <person name="Wilson L."/>
            <person name="Rayamajhi N."/>
            <person name="Vargas-Chacoff L."/>
            <person name="Catchen J.M."/>
        </authorList>
    </citation>
    <scope>NUCLEOTIDE SEQUENCE [LARGE SCALE GENOMIC DNA]</scope>
    <source>
        <strain evidence="2">JMC-PN-2008</strain>
    </source>
</reference>
<proteinExistence type="predicted"/>
<feature type="compositionally biased region" description="Basic and acidic residues" evidence="1">
    <location>
        <begin position="15"/>
        <end position="28"/>
    </location>
</feature>
<evidence type="ECO:0000313" key="3">
    <source>
        <dbReference type="Proteomes" id="UP001346869"/>
    </source>
</evidence>